<dbReference type="Pfam" id="PF00005">
    <property type="entry name" value="ABC_tran"/>
    <property type="match status" value="1"/>
</dbReference>
<reference evidence="6" key="5">
    <citation type="submission" date="2024-05" db="EMBL/GenBank/DDBJ databases">
        <authorList>
            <person name="Sun Q."/>
            <person name="Zhou Y."/>
        </authorList>
    </citation>
    <scope>NUCLEOTIDE SEQUENCE</scope>
    <source>
        <strain evidence="6">CGMCC 1.12707</strain>
    </source>
</reference>
<reference evidence="6" key="1">
    <citation type="journal article" date="2014" name="Int. J. Syst. Evol. Microbiol.">
        <title>Complete genome of a new Firmicutes species belonging to the dominant human colonic microbiota ('Ruminococcus bicirculans') reveals two chromosomes and a selective capacity to utilize plant glucans.</title>
        <authorList>
            <consortium name="NISC Comparative Sequencing Program"/>
            <person name="Wegmann U."/>
            <person name="Louis P."/>
            <person name="Goesmann A."/>
            <person name="Henrissat B."/>
            <person name="Duncan S.H."/>
            <person name="Flint H.J."/>
        </authorList>
    </citation>
    <scope>NUCLEOTIDE SEQUENCE</scope>
    <source>
        <strain evidence="6">CGMCC 1.12707</strain>
    </source>
</reference>
<evidence type="ECO:0000256" key="1">
    <source>
        <dbReference type="ARBA" id="ARBA00005417"/>
    </source>
</evidence>
<evidence type="ECO:0000313" key="9">
    <source>
        <dbReference type="Proteomes" id="UP000650994"/>
    </source>
</evidence>
<dbReference type="CDD" id="cd03214">
    <property type="entry name" value="ABC_Iron-Siderophores_B12_Hemin"/>
    <property type="match status" value="1"/>
</dbReference>
<dbReference type="SMART" id="SM00382">
    <property type="entry name" value="AAA"/>
    <property type="match status" value="1"/>
</dbReference>
<proteinExistence type="inferred from homology"/>
<evidence type="ECO:0000256" key="2">
    <source>
        <dbReference type="ARBA" id="ARBA00022448"/>
    </source>
</evidence>
<sequence length="329" mass="37763">MNAEILRLENLTIGYRSKEIVSSINVTIHKNELITILGKNGAGKSTLIHTILGFQKAINGEIILKNKPLSKISAQEIAQEIAVVLPRLTVVPKIKVSELVAMGRLPYHKILKEKSIQEEQLIDEVFDLVGINELKNKYATEISDGQLQLVMIARALCQDAKLIILDEPTSNLDLANQYKIFNLLNELKSKTDKSFLMITHEVNLALENSDKIWWIENEILSEGIPEQLAFEHQIIQKLSNQNLLYSQDKSKFSQPKEYQKSVHIKGDSELAYWVKNAFLRNGFLVENKDENHIEITENNIIFDGEKFENIQAIITFIQRYEKYNHHRSE</sequence>
<keyword evidence="9" id="KW-1185">Reference proteome</keyword>
<dbReference type="InterPro" id="IPR027417">
    <property type="entry name" value="P-loop_NTPase"/>
</dbReference>
<reference evidence="8" key="3">
    <citation type="submission" date="2016-11" db="EMBL/GenBank/DDBJ databases">
        <authorList>
            <person name="Varghese N."/>
            <person name="Submissions S."/>
        </authorList>
    </citation>
    <scope>NUCLEOTIDE SEQUENCE [LARGE SCALE GENOMIC DNA]</scope>
    <source>
        <strain evidence="8">DSM 27989</strain>
    </source>
</reference>
<dbReference type="GO" id="GO:0016887">
    <property type="term" value="F:ATP hydrolysis activity"/>
    <property type="evidence" value="ECO:0007669"/>
    <property type="project" value="InterPro"/>
</dbReference>
<dbReference type="EMBL" id="FRBH01000010">
    <property type="protein sequence ID" value="SHL51852.1"/>
    <property type="molecule type" value="Genomic_DNA"/>
</dbReference>
<dbReference type="Proteomes" id="UP000184120">
    <property type="component" value="Unassembled WGS sequence"/>
</dbReference>
<evidence type="ECO:0000256" key="4">
    <source>
        <dbReference type="ARBA" id="ARBA00022840"/>
    </source>
</evidence>
<accession>A0A1M7BA35</accession>
<dbReference type="Proteomes" id="UP000650994">
    <property type="component" value="Unassembled WGS sequence"/>
</dbReference>
<dbReference type="InterPro" id="IPR003593">
    <property type="entry name" value="AAA+_ATPase"/>
</dbReference>
<reference evidence="7" key="2">
    <citation type="submission" date="2016-11" db="EMBL/GenBank/DDBJ databases">
        <authorList>
            <person name="Jaros S."/>
            <person name="Januszkiewicz K."/>
            <person name="Wedrychowicz H."/>
        </authorList>
    </citation>
    <scope>NUCLEOTIDE SEQUENCE [LARGE SCALE GENOMIC DNA]</scope>
    <source>
        <strain evidence="7">DSM 27989</strain>
    </source>
</reference>
<dbReference type="PROSITE" id="PS50893">
    <property type="entry name" value="ABC_TRANSPORTER_2"/>
    <property type="match status" value="1"/>
</dbReference>
<dbReference type="SUPFAM" id="SSF52540">
    <property type="entry name" value="P-loop containing nucleoside triphosphate hydrolases"/>
    <property type="match status" value="1"/>
</dbReference>
<evidence type="ECO:0000313" key="6">
    <source>
        <dbReference type="EMBL" id="GGE96279.1"/>
    </source>
</evidence>
<dbReference type="Gene3D" id="3.40.50.300">
    <property type="entry name" value="P-loop containing nucleotide triphosphate hydrolases"/>
    <property type="match status" value="1"/>
</dbReference>
<dbReference type="EMBL" id="BMFL01000007">
    <property type="protein sequence ID" value="GGE96279.1"/>
    <property type="molecule type" value="Genomic_DNA"/>
</dbReference>
<evidence type="ECO:0000313" key="7">
    <source>
        <dbReference type="EMBL" id="SHL51852.1"/>
    </source>
</evidence>
<keyword evidence="4 7" id="KW-0067">ATP-binding</keyword>
<evidence type="ECO:0000256" key="3">
    <source>
        <dbReference type="ARBA" id="ARBA00022741"/>
    </source>
</evidence>
<comment type="similarity">
    <text evidence="1">Belongs to the ABC transporter superfamily.</text>
</comment>
<organism evidence="7 8">
    <name type="scientific">Chishuiella changwenlii</name>
    <dbReference type="NCBI Taxonomy" id="1434701"/>
    <lineage>
        <taxon>Bacteria</taxon>
        <taxon>Pseudomonadati</taxon>
        <taxon>Bacteroidota</taxon>
        <taxon>Flavobacteriia</taxon>
        <taxon>Flavobacteriales</taxon>
        <taxon>Weeksellaceae</taxon>
        <taxon>Chishuiella</taxon>
    </lineage>
</organism>
<keyword evidence="3" id="KW-0547">Nucleotide-binding</keyword>
<gene>
    <name evidence="6" type="ORF">GCM10010984_12250</name>
    <name evidence="7" type="ORF">SAMN05443634_110101</name>
</gene>
<dbReference type="PANTHER" id="PTHR42734">
    <property type="entry name" value="METAL TRANSPORT SYSTEM ATP-BINDING PROTEIN TM_0124-RELATED"/>
    <property type="match status" value="1"/>
</dbReference>
<dbReference type="InterPro" id="IPR050153">
    <property type="entry name" value="Metal_Ion_Import_ABC"/>
</dbReference>
<name>A0A1M7BA35_9FLAO</name>
<feature type="domain" description="ABC transporter" evidence="5">
    <location>
        <begin position="6"/>
        <end position="242"/>
    </location>
</feature>
<evidence type="ECO:0000259" key="5">
    <source>
        <dbReference type="PROSITE" id="PS50893"/>
    </source>
</evidence>
<dbReference type="OrthoDB" id="9787851at2"/>
<dbReference type="GO" id="GO:0005524">
    <property type="term" value="F:ATP binding"/>
    <property type="evidence" value="ECO:0007669"/>
    <property type="project" value="UniProtKB-KW"/>
</dbReference>
<dbReference type="RefSeq" id="WP_072933356.1">
    <property type="nucleotide sequence ID" value="NZ_BMFL01000007.1"/>
</dbReference>
<keyword evidence="2" id="KW-0813">Transport</keyword>
<evidence type="ECO:0000313" key="8">
    <source>
        <dbReference type="Proteomes" id="UP000184120"/>
    </source>
</evidence>
<protein>
    <submittedName>
        <fullName evidence="7">Iron complex transport system ATP-binding protein</fullName>
    </submittedName>
    <submittedName>
        <fullName evidence="6">Iron(III) ABC transporter ATP-binding protein</fullName>
    </submittedName>
</protein>
<reference evidence="9" key="4">
    <citation type="journal article" date="2019" name="Int. J. Syst. Evol. Microbiol.">
        <title>The Global Catalogue of Microorganisms (GCM) 10K type strain sequencing project: providing services to taxonomists for standard genome sequencing and annotation.</title>
        <authorList>
            <consortium name="The Broad Institute Genomics Platform"/>
            <consortium name="The Broad Institute Genome Sequencing Center for Infectious Disease"/>
            <person name="Wu L."/>
            <person name="Ma J."/>
        </authorList>
    </citation>
    <scope>NUCLEOTIDE SEQUENCE [LARGE SCALE GENOMIC DNA]</scope>
    <source>
        <strain evidence="9">CGMCC 1.12707</strain>
    </source>
</reference>
<dbReference type="InterPro" id="IPR003439">
    <property type="entry name" value="ABC_transporter-like_ATP-bd"/>
</dbReference>
<dbReference type="PANTHER" id="PTHR42734:SF6">
    <property type="entry name" value="MOLYBDATE IMPORT ATP-BINDING PROTEIN MOLC"/>
    <property type="match status" value="1"/>
</dbReference>
<dbReference type="STRING" id="1434701.SAMN05443634_110101"/>
<dbReference type="AlphaFoldDB" id="A0A1M7BA35"/>